<comment type="caution">
    <text evidence="10">The sequence shown here is derived from an EMBL/GenBank/DDBJ whole genome shotgun (WGS) entry which is preliminary data.</text>
</comment>
<feature type="transmembrane region" description="Helical" evidence="7">
    <location>
        <begin position="441"/>
        <end position="459"/>
    </location>
</feature>
<keyword evidence="11" id="KW-1185">Reference proteome</keyword>
<evidence type="ECO:0000256" key="3">
    <source>
        <dbReference type="ARBA" id="ARBA00022692"/>
    </source>
</evidence>
<feature type="transmembrane region" description="Helical" evidence="7">
    <location>
        <begin position="419"/>
        <end position="435"/>
    </location>
</feature>
<feature type="compositionally biased region" description="Low complexity" evidence="6">
    <location>
        <begin position="33"/>
        <end position="42"/>
    </location>
</feature>
<evidence type="ECO:0000313" key="10">
    <source>
        <dbReference type="EMBL" id="MBB6013004.1"/>
    </source>
</evidence>
<feature type="transmembrane region" description="Helical" evidence="7">
    <location>
        <begin position="116"/>
        <end position="133"/>
    </location>
</feature>
<evidence type="ECO:0000256" key="1">
    <source>
        <dbReference type="ARBA" id="ARBA00004651"/>
    </source>
</evidence>
<evidence type="ECO:0000256" key="7">
    <source>
        <dbReference type="SAM" id="Phobius"/>
    </source>
</evidence>
<dbReference type="NCBIfam" id="TIGR00360">
    <property type="entry name" value="ComEC_N-term"/>
    <property type="match status" value="1"/>
</dbReference>
<dbReference type="RefSeq" id="WP_183830246.1">
    <property type="nucleotide sequence ID" value="NZ_JACHEU010000001.1"/>
</dbReference>
<feature type="transmembrane region" description="Helical" evidence="7">
    <location>
        <begin position="371"/>
        <end position="389"/>
    </location>
</feature>
<proteinExistence type="predicted"/>
<keyword evidence="4 7" id="KW-1133">Transmembrane helix</keyword>
<dbReference type="Pfam" id="PF03772">
    <property type="entry name" value="Competence"/>
    <property type="match status" value="1"/>
</dbReference>
<evidence type="ECO:0000256" key="6">
    <source>
        <dbReference type="SAM" id="MobiDB-lite"/>
    </source>
</evidence>
<feature type="transmembrane region" description="Helical" evidence="7">
    <location>
        <begin position="140"/>
        <end position="158"/>
    </location>
</feature>
<name>A0A7W9S456_9HYPH</name>
<evidence type="ECO:0000259" key="8">
    <source>
        <dbReference type="Pfam" id="PF03772"/>
    </source>
</evidence>
<dbReference type="Proteomes" id="UP000533306">
    <property type="component" value="Unassembled WGS sequence"/>
</dbReference>
<feature type="compositionally biased region" description="Basic and acidic residues" evidence="6">
    <location>
        <begin position="814"/>
        <end position="825"/>
    </location>
</feature>
<evidence type="ECO:0000256" key="2">
    <source>
        <dbReference type="ARBA" id="ARBA00022475"/>
    </source>
</evidence>
<dbReference type="InterPro" id="IPR004477">
    <property type="entry name" value="ComEC_N"/>
</dbReference>
<dbReference type="AlphaFoldDB" id="A0A7W9S456"/>
<evidence type="ECO:0000256" key="5">
    <source>
        <dbReference type="ARBA" id="ARBA00023136"/>
    </source>
</evidence>
<feature type="domain" description="ComEC/Rec2-related protein" evidence="8">
    <location>
        <begin position="312"/>
        <end position="604"/>
    </location>
</feature>
<dbReference type="Pfam" id="PF13567">
    <property type="entry name" value="DUF4131"/>
    <property type="match status" value="1"/>
</dbReference>
<evidence type="ECO:0000313" key="11">
    <source>
        <dbReference type="Proteomes" id="UP000533306"/>
    </source>
</evidence>
<comment type="subcellular location">
    <subcellularLocation>
        <location evidence="1">Cell membrane</location>
        <topology evidence="1">Multi-pass membrane protein</topology>
    </subcellularLocation>
</comment>
<dbReference type="InterPro" id="IPR025405">
    <property type="entry name" value="DUF4131"/>
</dbReference>
<keyword evidence="3 7" id="KW-0812">Transmembrane</keyword>
<organism evidence="10 11">
    <name type="scientific">Aquamicrobium lusatiense</name>
    <dbReference type="NCBI Taxonomy" id="89772"/>
    <lineage>
        <taxon>Bacteria</taxon>
        <taxon>Pseudomonadati</taxon>
        <taxon>Pseudomonadota</taxon>
        <taxon>Alphaproteobacteria</taxon>
        <taxon>Hyphomicrobiales</taxon>
        <taxon>Phyllobacteriaceae</taxon>
        <taxon>Aquamicrobium</taxon>
    </lineage>
</organism>
<feature type="domain" description="DUF4131" evidence="9">
    <location>
        <begin position="113"/>
        <end position="249"/>
    </location>
</feature>
<dbReference type="PANTHER" id="PTHR30619">
    <property type="entry name" value="DNA INTERNALIZATION/COMPETENCE PROTEIN COMEC/REC2"/>
    <property type="match status" value="1"/>
</dbReference>
<feature type="region of interest" description="Disordered" evidence="6">
    <location>
        <begin position="814"/>
        <end position="842"/>
    </location>
</feature>
<feature type="transmembrane region" description="Helical" evidence="7">
    <location>
        <begin position="586"/>
        <end position="613"/>
    </location>
</feature>
<dbReference type="GO" id="GO:0005886">
    <property type="term" value="C:plasma membrane"/>
    <property type="evidence" value="ECO:0007669"/>
    <property type="project" value="UniProtKB-SubCell"/>
</dbReference>
<feature type="transmembrane region" description="Helical" evidence="7">
    <location>
        <begin position="91"/>
        <end position="110"/>
    </location>
</feature>
<evidence type="ECO:0000259" key="9">
    <source>
        <dbReference type="Pfam" id="PF13567"/>
    </source>
</evidence>
<dbReference type="InterPro" id="IPR052159">
    <property type="entry name" value="Competence_DNA_uptake"/>
</dbReference>
<dbReference type="EMBL" id="JACHEU010000001">
    <property type="protein sequence ID" value="MBB6013004.1"/>
    <property type="molecule type" value="Genomic_DNA"/>
</dbReference>
<feature type="region of interest" description="Disordered" evidence="6">
    <location>
        <begin position="33"/>
        <end position="56"/>
    </location>
</feature>
<keyword evidence="5 7" id="KW-0472">Membrane</keyword>
<gene>
    <name evidence="10" type="ORF">HNR59_002349</name>
</gene>
<feature type="transmembrane region" description="Helical" evidence="7">
    <location>
        <begin position="519"/>
        <end position="539"/>
    </location>
</feature>
<protein>
    <submittedName>
        <fullName evidence="10">Competence protein ComEC</fullName>
    </submittedName>
</protein>
<dbReference type="PANTHER" id="PTHR30619:SF1">
    <property type="entry name" value="RECOMBINATION PROTEIN 2"/>
    <property type="match status" value="1"/>
</dbReference>
<keyword evidence="2" id="KW-1003">Cell membrane</keyword>
<sequence length="842" mass="90261">MTLSSAGSHGAKNAPFDVSERNLFALPEATALPAPQAPTLPEGTSPALSSERAPLPPRRSRFLQAAHVTLPLRRFGRSASLAFVLEMERGAGFLLVPVFLSIGVVFYFSMSHEPRWTVLLGLTGASAVLTWAVRRHHKIHLCCLALLFCISGVALSKFQTWRLDTRVIGSNITVRLTGRVVEIEDMASGRKRLTIDVVSTERPKLRYQPERVRISARNLPPEIGAGSDVTGLVRLLPPSGPIRPDSYDTSFSNYFGGIGASGFFLSGPKLSEQTDAPLATRISAAIERGRQAVAERIRHRIGGPEGEIAAALIVGVRAGIPEEINEAMRKTGIYHIISISGLHMALVAGTVMGLMRGLFAAFPDFSSRHPVRKYAALTALFAIFAYLLISGMVVAAVRSFIMLAVMLVAVLFDRSALTMRNLAISAIIVILVTPHEVVGPSFQMSFAATAALVGAYAAWSDYKARRPVARVYKKSGLVRSLIRALVTMMIGLAATSVVAGVATTLYAAWHFQRVAPLSLLANLAVMPVVSIIVMPFAVFASLAMPFGLDGPLLQIMGKGLTAVIFLSEKIADMSPVDAIGLIPPEAVLLATIALVIATMTTTWLRLVALPFAIGSLLTLGSARTPDILISEDARLIAVAMEGGQVAVNRPRPNAFTMDNWSRAMDSEMVLPPTRVKQPDEGIFLQDFIASAKQESTAAGFVCSGKTCALRSPSGLLVVQAPDAATAAKACAHATVIVIEDAVTRSPCRKSQAIVVTRRELAQKGSAEVYLEKIDTASAVVSAGNSLPIIGEPKVRFAIEGNYRPWHTQRRYSREARGLPPYERKVASAPAETPVLSASDKIE</sequence>
<reference evidence="10 11" key="1">
    <citation type="submission" date="2020-08" db="EMBL/GenBank/DDBJ databases">
        <title>Genomic Encyclopedia of Type Strains, Phase IV (KMG-IV): sequencing the most valuable type-strain genomes for metagenomic binning, comparative biology and taxonomic classification.</title>
        <authorList>
            <person name="Goeker M."/>
        </authorList>
    </citation>
    <scope>NUCLEOTIDE SEQUENCE [LARGE SCALE GENOMIC DNA]</scope>
    <source>
        <strain evidence="10 11">DSM 11099</strain>
    </source>
</reference>
<accession>A0A7W9S456</accession>
<feature type="transmembrane region" description="Helical" evidence="7">
    <location>
        <begin position="480"/>
        <end position="507"/>
    </location>
</feature>
<evidence type="ECO:0000256" key="4">
    <source>
        <dbReference type="ARBA" id="ARBA00022989"/>
    </source>
</evidence>
<feature type="transmembrane region" description="Helical" evidence="7">
    <location>
        <begin position="333"/>
        <end position="359"/>
    </location>
</feature>